<comment type="caution">
    <text evidence="1">The sequence shown here is derived from an EMBL/GenBank/DDBJ whole genome shotgun (WGS) entry which is preliminary data.</text>
</comment>
<gene>
    <name evidence="1" type="ORF">IEO21_10976</name>
</gene>
<reference evidence="1" key="2">
    <citation type="journal article" name="Front. Microbiol.">
        <title>Degradative Capacity of Two Strains of Rhodonia placenta: From Phenotype to Genotype.</title>
        <authorList>
            <person name="Kolle M."/>
            <person name="Horta M.A.C."/>
            <person name="Nowrousian M."/>
            <person name="Ohm R.A."/>
            <person name="Benz J.P."/>
            <person name="Pilgard A."/>
        </authorList>
    </citation>
    <scope>NUCLEOTIDE SEQUENCE</scope>
    <source>
        <strain evidence="1">FPRL280</strain>
    </source>
</reference>
<reference evidence="1" key="1">
    <citation type="submission" date="2020-11" db="EMBL/GenBank/DDBJ databases">
        <authorList>
            <person name="Koelle M."/>
            <person name="Horta M.A.C."/>
            <person name="Nowrousian M."/>
            <person name="Ohm R.A."/>
            <person name="Benz P."/>
            <person name="Pilgard A."/>
        </authorList>
    </citation>
    <scope>NUCLEOTIDE SEQUENCE</scope>
    <source>
        <strain evidence="1">FPRL280</strain>
    </source>
</reference>
<evidence type="ECO:0000313" key="1">
    <source>
        <dbReference type="EMBL" id="KAF9796662.1"/>
    </source>
</evidence>
<proteinExistence type="predicted"/>
<protein>
    <submittedName>
        <fullName evidence="1">Uncharacterized protein</fullName>
    </submittedName>
</protein>
<dbReference type="EMBL" id="JADOXO010001302">
    <property type="protein sequence ID" value="KAF9796662.1"/>
    <property type="molecule type" value="Genomic_DNA"/>
</dbReference>
<sequence length="11" mass="1198">MSHPQLSNPST</sequence>
<evidence type="ECO:0000313" key="2">
    <source>
        <dbReference type="Proteomes" id="UP000639403"/>
    </source>
</evidence>
<dbReference type="Proteomes" id="UP000639403">
    <property type="component" value="Unassembled WGS sequence"/>
</dbReference>
<organism evidence="1 2">
    <name type="scientific">Rhodonia placenta</name>
    <dbReference type="NCBI Taxonomy" id="104341"/>
    <lineage>
        <taxon>Eukaryota</taxon>
        <taxon>Fungi</taxon>
        <taxon>Dikarya</taxon>
        <taxon>Basidiomycota</taxon>
        <taxon>Agaricomycotina</taxon>
        <taxon>Agaricomycetes</taxon>
        <taxon>Polyporales</taxon>
        <taxon>Adustoporiaceae</taxon>
        <taxon>Rhodonia</taxon>
    </lineage>
</organism>
<name>A0A8H7NRF8_9APHY</name>
<accession>A0A8H7NRF8</accession>